<dbReference type="Proteomes" id="UP000306584">
    <property type="component" value="Unassembled WGS sequence"/>
</dbReference>
<proteinExistence type="predicted"/>
<sequence length="234" mass="24289">MADACTNATTTGLCKRAASHDPVASPSSIVGWPAAKNSAACSQVAICHYTSTMSVTASTPLLTESDMTTTLTQTQSAVATATTCVGTKTGLTGKSGSVGLGPWLMAFTSTRGSSMMLGPSRLSDTFILTDFNGGTSHLYRPRSGMCATLQPGMSSTVAMQKYDGGSVTLEPCGCSDVPSENQAWLSTPRLFNGQCVMAIGDRGALWPSGFYSVNNNNGYFVSLKAGDGGCFYFQ</sequence>
<gene>
    <name evidence="1" type="ORF">D6D01_03283</name>
</gene>
<dbReference type="AlphaFoldDB" id="A0A4S9LM92"/>
<evidence type="ECO:0000313" key="1">
    <source>
        <dbReference type="EMBL" id="THY30252.1"/>
    </source>
</evidence>
<protein>
    <submittedName>
        <fullName evidence="1">Uncharacterized protein</fullName>
    </submittedName>
</protein>
<dbReference type="EMBL" id="QZBD01000088">
    <property type="protein sequence ID" value="THY30252.1"/>
    <property type="molecule type" value="Genomic_DNA"/>
</dbReference>
<evidence type="ECO:0000313" key="2">
    <source>
        <dbReference type="Proteomes" id="UP000306584"/>
    </source>
</evidence>
<comment type="caution">
    <text evidence="1">The sequence shown here is derived from an EMBL/GenBank/DDBJ whole genome shotgun (WGS) entry which is preliminary data.</text>
</comment>
<reference evidence="1 2" key="1">
    <citation type="submission" date="2018-10" db="EMBL/GenBank/DDBJ databases">
        <title>Fifty Aureobasidium pullulans genomes reveal a recombining polyextremotolerant generalist.</title>
        <authorList>
            <person name="Gostincar C."/>
            <person name="Turk M."/>
            <person name="Zajc J."/>
            <person name="Gunde-Cimerman N."/>
        </authorList>
    </citation>
    <scope>NUCLEOTIDE SEQUENCE [LARGE SCALE GENOMIC DNA]</scope>
    <source>
        <strain evidence="1 2">EXF-6604</strain>
    </source>
</reference>
<accession>A0A4S9LM92</accession>
<organism evidence="1 2">
    <name type="scientific">Aureobasidium pullulans</name>
    <name type="common">Black yeast</name>
    <name type="synonym">Pullularia pullulans</name>
    <dbReference type="NCBI Taxonomy" id="5580"/>
    <lineage>
        <taxon>Eukaryota</taxon>
        <taxon>Fungi</taxon>
        <taxon>Dikarya</taxon>
        <taxon>Ascomycota</taxon>
        <taxon>Pezizomycotina</taxon>
        <taxon>Dothideomycetes</taxon>
        <taxon>Dothideomycetidae</taxon>
        <taxon>Dothideales</taxon>
        <taxon>Saccotheciaceae</taxon>
        <taxon>Aureobasidium</taxon>
    </lineage>
</organism>
<name>A0A4S9LM92_AURPU</name>